<feature type="compositionally biased region" description="Low complexity" evidence="2">
    <location>
        <begin position="400"/>
        <end position="416"/>
    </location>
</feature>
<evidence type="ECO:0000256" key="2">
    <source>
        <dbReference type="SAM" id="MobiDB-lite"/>
    </source>
</evidence>
<keyword evidence="5" id="KW-1185">Reference proteome</keyword>
<dbReference type="SUPFAM" id="SSF57845">
    <property type="entry name" value="B-box zinc-binding domain"/>
    <property type="match status" value="1"/>
</dbReference>
<dbReference type="PANTHER" id="PTHR45750:SF3">
    <property type="entry name" value="HISTONE ACETYLTRANSFERASE"/>
    <property type="match status" value="1"/>
</dbReference>
<evidence type="ECO:0000256" key="1">
    <source>
        <dbReference type="PROSITE-ProRule" id="PRU00024"/>
    </source>
</evidence>
<dbReference type="EMBL" id="JAOAOG010000215">
    <property type="protein sequence ID" value="KAJ6239996.1"/>
    <property type="molecule type" value="Genomic_DNA"/>
</dbReference>
<feature type="region of interest" description="Disordered" evidence="2">
    <location>
        <begin position="178"/>
        <end position="210"/>
    </location>
</feature>
<name>A0ABQ8Y594_9EUKA</name>
<gene>
    <name evidence="4" type="ORF">M0813_24648</name>
</gene>
<keyword evidence="1" id="KW-0863">Zinc-finger</keyword>
<dbReference type="SUPFAM" id="SSF57889">
    <property type="entry name" value="Cysteine-rich domain"/>
    <property type="match status" value="1"/>
</dbReference>
<dbReference type="InterPro" id="IPR046349">
    <property type="entry name" value="C1-like_sf"/>
</dbReference>
<feature type="compositionally biased region" description="Acidic residues" evidence="2">
    <location>
        <begin position="257"/>
        <end position="267"/>
    </location>
</feature>
<evidence type="ECO:0000259" key="3">
    <source>
        <dbReference type="PROSITE" id="PS50119"/>
    </source>
</evidence>
<feature type="compositionally biased region" description="Polar residues" evidence="2">
    <location>
        <begin position="1"/>
        <end position="10"/>
    </location>
</feature>
<protein>
    <recommendedName>
        <fullName evidence="3">B box-type domain-containing protein</fullName>
    </recommendedName>
</protein>
<feature type="compositionally biased region" description="Basic and acidic residues" evidence="2">
    <location>
        <begin position="289"/>
        <end position="307"/>
    </location>
</feature>
<feature type="domain" description="B box-type" evidence="3">
    <location>
        <begin position="93"/>
        <end position="130"/>
    </location>
</feature>
<proteinExistence type="predicted"/>
<feature type="compositionally biased region" description="Basic residues" evidence="2">
    <location>
        <begin position="322"/>
        <end position="338"/>
    </location>
</feature>
<accession>A0ABQ8Y594</accession>
<organism evidence="4 5">
    <name type="scientific">Anaeramoeba flamelloides</name>
    <dbReference type="NCBI Taxonomy" id="1746091"/>
    <lineage>
        <taxon>Eukaryota</taxon>
        <taxon>Metamonada</taxon>
        <taxon>Anaeramoebidae</taxon>
        <taxon>Anaeramoeba</taxon>
    </lineage>
</organism>
<comment type="caution">
    <text evidence="4">The sequence shown here is derived from an EMBL/GenBank/DDBJ whole genome shotgun (WGS) entry which is preliminary data.</text>
</comment>
<feature type="compositionally biased region" description="Basic and acidic residues" evidence="2">
    <location>
        <begin position="351"/>
        <end position="373"/>
    </location>
</feature>
<feature type="compositionally biased region" description="Basic residues" evidence="2">
    <location>
        <begin position="822"/>
        <end position="838"/>
    </location>
</feature>
<reference evidence="4" key="1">
    <citation type="submission" date="2022-08" db="EMBL/GenBank/DDBJ databases">
        <title>Novel sulfate-reducing endosymbionts in the free-living metamonad Anaeramoeba.</title>
        <authorList>
            <person name="Jerlstrom-Hultqvist J."/>
            <person name="Cepicka I."/>
            <person name="Gallot-Lavallee L."/>
            <person name="Salas-Leiva D."/>
            <person name="Curtis B.A."/>
            <person name="Zahonova K."/>
            <person name="Pipaliya S."/>
            <person name="Dacks J."/>
            <person name="Roger A.J."/>
        </authorList>
    </citation>
    <scope>NUCLEOTIDE SEQUENCE</scope>
    <source>
        <strain evidence="4">Schooner1</strain>
    </source>
</reference>
<feature type="region of interest" description="Disordered" evidence="2">
    <location>
        <begin position="236"/>
        <end position="416"/>
    </location>
</feature>
<feature type="compositionally biased region" description="Low complexity" evidence="2">
    <location>
        <begin position="268"/>
        <end position="284"/>
    </location>
</feature>
<keyword evidence="1" id="KW-0479">Metal-binding</keyword>
<dbReference type="InterPro" id="IPR037800">
    <property type="entry name" value="GCN5"/>
</dbReference>
<feature type="compositionally biased region" description="Polar residues" evidence="2">
    <location>
        <begin position="310"/>
        <end position="321"/>
    </location>
</feature>
<evidence type="ECO:0000313" key="5">
    <source>
        <dbReference type="Proteomes" id="UP001150062"/>
    </source>
</evidence>
<keyword evidence="1" id="KW-0862">Zinc</keyword>
<evidence type="ECO:0000313" key="4">
    <source>
        <dbReference type="EMBL" id="KAJ6239996.1"/>
    </source>
</evidence>
<dbReference type="Proteomes" id="UP001150062">
    <property type="component" value="Unassembled WGS sequence"/>
</dbReference>
<sequence length="867" mass="102362">MSNKTTNQRKNYNKEQRATKQKSSHSKNSNNTKRFKIQCIRCSSRLTHQTIICCKKCISIFCIDCDKKVHKNNKHQRIKITHHNFCKRIREVQPLIFCSRHPNKYLKYYCKKCKFFHCSKCLQNNKSVHEPILLAITNGYYLKGRNKKLIEFNKFTPINLSSVRNIKLKKNKILLQAKKNKHTNSKKENKLKQTLNNNYSNKDDNINNEQGDSVRIYSKNDKNKNQNNKNKIVLEKIKENNSNNSEINNKSINNTDGYDDDYSDDENNNNNNNNNNEKGMKMTNSKTSNEIKLESESRSQTETKSEVDSETSSSNTTIRTVNKNKKRKKKEIKSKLHKNLSDSESWSGKESQYKSESESESDEKEKESGEKSRIISSNQINPQKRVLTRIKLNQNERNRNGINRNRINRNRQSNVSNPELTLSQRLANLGRFTFKRPRSYSLLGPRKMDSNNSNYLVKNGFTIKQFKPKALLSIGPDFQLLPKMMKAKTKELELFQDLCKNMQKIGTTTRYAYECFYLFSYLNGKQDNELKSTRPKEKKIIARVKRRVMRSFKEARKKMQRGRSLFKVKICSNALQTYEEGEIHIDRPLFRLIYKEDKSEIVREKWNNSIRIYIHKTIREIFVIKLTKKNQTFIIRADSSHEQKVCLLTLYLFCRYSKRPHLFGMCPEIDRIPSKSLLSSEIPRPIFYRQTFEKRLSGWLLVKKKQSLMQLMERFYEKNGVNFILYIVLKRGNPYQRGYLKIRRECIKIGLGNLTFFRFAFRDNPELFNHKSENNILKITSRSFAKGLSCLSQSEQDKQLIIKSVLYFKQKWLQQEKKKKIEKMKLKSKSKSKPKSQSKSRLDTKKLKKRGIKKIKSKKIAIKGKKK</sequence>
<dbReference type="PROSITE" id="PS50119">
    <property type="entry name" value="ZF_BBOX"/>
    <property type="match status" value="1"/>
</dbReference>
<dbReference type="PANTHER" id="PTHR45750">
    <property type="entry name" value="GH11602P"/>
    <property type="match status" value="1"/>
</dbReference>
<feature type="compositionally biased region" description="Low complexity" evidence="2">
    <location>
        <begin position="240"/>
        <end position="256"/>
    </location>
</feature>
<dbReference type="InterPro" id="IPR000315">
    <property type="entry name" value="Znf_B-box"/>
</dbReference>
<feature type="region of interest" description="Disordered" evidence="2">
    <location>
        <begin position="822"/>
        <end position="867"/>
    </location>
</feature>
<feature type="compositionally biased region" description="Basic residues" evidence="2">
    <location>
        <begin position="846"/>
        <end position="867"/>
    </location>
</feature>
<dbReference type="Gene3D" id="3.30.160.60">
    <property type="entry name" value="Classic Zinc Finger"/>
    <property type="match status" value="1"/>
</dbReference>
<feature type="region of interest" description="Disordered" evidence="2">
    <location>
        <begin position="1"/>
        <end position="30"/>
    </location>
</feature>